<keyword evidence="6" id="KW-0482">Metalloprotease</keyword>
<dbReference type="GO" id="GO:0031012">
    <property type="term" value="C:extracellular matrix"/>
    <property type="evidence" value="ECO:0007669"/>
    <property type="project" value="InterPro"/>
</dbReference>
<dbReference type="InterPro" id="IPR001818">
    <property type="entry name" value="Pept_M10_metallopeptidase"/>
</dbReference>
<dbReference type="GO" id="GO:0008270">
    <property type="term" value="F:zinc ion binding"/>
    <property type="evidence" value="ECO:0007669"/>
    <property type="project" value="InterPro"/>
</dbReference>
<evidence type="ECO:0000259" key="5">
    <source>
        <dbReference type="Pfam" id="PF00413"/>
    </source>
</evidence>
<keyword evidence="4" id="KW-0862">Zinc</keyword>
<dbReference type="SUPFAM" id="SSF55486">
    <property type="entry name" value="Metalloproteases ('zincins'), catalytic domain"/>
    <property type="match status" value="1"/>
</dbReference>
<evidence type="ECO:0000256" key="3">
    <source>
        <dbReference type="ARBA" id="ARBA00022801"/>
    </source>
</evidence>
<comment type="caution">
    <text evidence="6">The sequence shown here is derived from an EMBL/GenBank/DDBJ whole genome shotgun (WGS) entry which is preliminary data.</text>
</comment>
<proteinExistence type="predicted"/>
<name>A0A8T5GCY8_9ARCH</name>
<dbReference type="EMBL" id="JABJNZ010000011">
    <property type="protein sequence ID" value="MBT4869994.1"/>
    <property type="molecule type" value="Genomic_DNA"/>
</dbReference>
<sequence length="296" mass="31751">MTKKIIAILILAILFFSIIVIAAKPNPVTVDVVPSNGHATVTIPSRAIEVTPGVFYLGTTIHNGELVEGYAFVHKKNNAKPETTCGNGVCERGENAKKCSADCGGGTVPDSDCYDFIAKGAKWKTVEPYIINTANNHGLTEAFVASTTESGIAKWENAANTNIVGAQTITTAQLSVDTVQPDGLNEVYFGSIADSGAIAVNTIWGIFSGSPRKRKLVEWDLVFDQVDYPWSSSGEAGKMDFENIDVHELGHTMGMGDLYESTCSEETMYGYAGYGETKKRTLNAGDITGIQKLYGN</sequence>
<organism evidence="6 7">
    <name type="scientific">Candidatus Iainarchaeum sp</name>
    <dbReference type="NCBI Taxonomy" id="3101447"/>
    <lineage>
        <taxon>Archaea</taxon>
        <taxon>Candidatus Iainarchaeota</taxon>
        <taxon>Candidatus Iainarchaeia</taxon>
        <taxon>Candidatus Iainarchaeales</taxon>
        <taxon>Candidatus Iainarchaeaceae</taxon>
        <taxon>Candidatus Iainarchaeum</taxon>
    </lineage>
</organism>
<dbReference type="InterPro" id="IPR024079">
    <property type="entry name" value="MetalloPept_cat_dom_sf"/>
</dbReference>
<dbReference type="Pfam" id="PF00413">
    <property type="entry name" value="Peptidase_M10"/>
    <property type="match status" value="1"/>
</dbReference>
<gene>
    <name evidence="6" type="ORF">HON47_00270</name>
</gene>
<dbReference type="Proteomes" id="UP000722459">
    <property type="component" value="Unassembled WGS sequence"/>
</dbReference>
<keyword evidence="1" id="KW-0645">Protease</keyword>
<evidence type="ECO:0000256" key="1">
    <source>
        <dbReference type="ARBA" id="ARBA00022670"/>
    </source>
</evidence>
<feature type="domain" description="Peptidase M10 metallopeptidase" evidence="5">
    <location>
        <begin position="220"/>
        <end position="295"/>
    </location>
</feature>
<evidence type="ECO:0000256" key="2">
    <source>
        <dbReference type="ARBA" id="ARBA00022723"/>
    </source>
</evidence>
<dbReference type="AlphaFoldDB" id="A0A8T5GCY8"/>
<protein>
    <submittedName>
        <fullName evidence="6">Matrixin family metalloprotease</fullName>
    </submittedName>
</protein>
<dbReference type="Gene3D" id="3.40.390.10">
    <property type="entry name" value="Collagenase (Catalytic Domain)"/>
    <property type="match status" value="1"/>
</dbReference>
<accession>A0A8T5GCY8</accession>
<evidence type="ECO:0000256" key="4">
    <source>
        <dbReference type="ARBA" id="ARBA00022833"/>
    </source>
</evidence>
<keyword evidence="3" id="KW-0378">Hydrolase</keyword>
<dbReference type="GO" id="GO:0006508">
    <property type="term" value="P:proteolysis"/>
    <property type="evidence" value="ECO:0007669"/>
    <property type="project" value="UniProtKB-KW"/>
</dbReference>
<evidence type="ECO:0000313" key="7">
    <source>
        <dbReference type="Proteomes" id="UP000722459"/>
    </source>
</evidence>
<dbReference type="GO" id="GO:0004222">
    <property type="term" value="F:metalloendopeptidase activity"/>
    <property type="evidence" value="ECO:0007669"/>
    <property type="project" value="InterPro"/>
</dbReference>
<keyword evidence="2" id="KW-0479">Metal-binding</keyword>
<evidence type="ECO:0000313" key="6">
    <source>
        <dbReference type="EMBL" id="MBT4869994.1"/>
    </source>
</evidence>
<reference evidence="6" key="1">
    <citation type="journal article" date="2021" name="ISME J.">
        <title>Mercury methylation by metabolically versatile and cosmopolitan marine bacteria.</title>
        <authorList>
            <person name="Lin H."/>
            <person name="Ascher D.B."/>
            <person name="Myung Y."/>
            <person name="Lamborg C.H."/>
            <person name="Hallam S.J."/>
            <person name="Gionfriddo C.M."/>
            <person name="Holt K.E."/>
            <person name="Moreau J.W."/>
        </authorList>
    </citation>
    <scope>NUCLEOTIDE SEQUENCE</scope>
    <source>
        <strain evidence="6">SI075_bin30</strain>
    </source>
</reference>